<evidence type="ECO:0000256" key="1">
    <source>
        <dbReference type="SAM" id="MobiDB-lite"/>
    </source>
</evidence>
<keyword evidence="3" id="KW-1185">Reference proteome</keyword>
<dbReference type="Proteomes" id="UP000694425">
    <property type="component" value="Unplaced"/>
</dbReference>
<reference evidence="2" key="1">
    <citation type="submission" date="2025-08" db="UniProtKB">
        <authorList>
            <consortium name="Ensembl"/>
        </authorList>
    </citation>
    <scope>IDENTIFICATION</scope>
</reference>
<dbReference type="Ensembl" id="ENSNVIT00000005367.1">
    <property type="protein sequence ID" value="ENSNVIP00000004555.1"/>
    <property type="gene ID" value="ENSNVIG00000003672.1"/>
</dbReference>
<dbReference type="AlphaFoldDB" id="A0A8C7A7F5"/>
<organism evidence="2 3">
    <name type="scientific">Neovison vison</name>
    <name type="common">American mink</name>
    <name type="synonym">Mustela vison</name>
    <dbReference type="NCBI Taxonomy" id="452646"/>
    <lineage>
        <taxon>Eukaryota</taxon>
        <taxon>Metazoa</taxon>
        <taxon>Chordata</taxon>
        <taxon>Craniata</taxon>
        <taxon>Vertebrata</taxon>
        <taxon>Euteleostomi</taxon>
        <taxon>Mammalia</taxon>
        <taxon>Eutheria</taxon>
        <taxon>Laurasiatheria</taxon>
        <taxon>Carnivora</taxon>
        <taxon>Caniformia</taxon>
        <taxon>Musteloidea</taxon>
        <taxon>Mustelidae</taxon>
        <taxon>Mustelinae</taxon>
        <taxon>Neogale</taxon>
    </lineage>
</organism>
<dbReference type="PANTHER" id="PTHR38820:SF1">
    <property type="entry name" value="ANNEXIN-2 RECEPTOR"/>
    <property type="match status" value="1"/>
</dbReference>
<reference evidence="2" key="2">
    <citation type="submission" date="2025-09" db="UniProtKB">
        <authorList>
            <consortium name="Ensembl"/>
        </authorList>
    </citation>
    <scope>IDENTIFICATION</scope>
</reference>
<accession>A0A8C7A7F5</accession>
<evidence type="ECO:0000313" key="3">
    <source>
        <dbReference type="Proteomes" id="UP000694425"/>
    </source>
</evidence>
<dbReference type="PANTHER" id="PTHR38820">
    <property type="entry name" value="ANNEXIN-2 RECEPTOR"/>
    <property type="match status" value="1"/>
</dbReference>
<evidence type="ECO:0000313" key="2">
    <source>
        <dbReference type="Ensembl" id="ENSNVIP00000004555.1"/>
    </source>
</evidence>
<dbReference type="GeneTree" id="ENSGT00960000189773"/>
<dbReference type="Pfam" id="PF15721">
    <property type="entry name" value="ANXA2R"/>
    <property type="match status" value="1"/>
</dbReference>
<proteinExistence type="predicted"/>
<feature type="region of interest" description="Disordered" evidence="1">
    <location>
        <begin position="15"/>
        <end position="36"/>
    </location>
</feature>
<feature type="region of interest" description="Disordered" evidence="1">
    <location>
        <begin position="135"/>
        <end position="163"/>
    </location>
</feature>
<dbReference type="InterPro" id="IPR031449">
    <property type="entry name" value="ANXA2R"/>
</dbReference>
<protein>
    <submittedName>
        <fullName evidence="2">Uncharacterized protein</fullName>
    </submittedName>
</protein>
<sequence length="189" mass="20465">MEKSLPRCMRQAWDSAEHMPGPRTLPAFSPEDSGPWPLPLYPKLGQLSGDDVDFNQELLSPSQPGGCWVSGLLPDLRTQSNLEPKPVLPTASLWSRTQMNPEAFAGEMDLGEAPKSLTHQQLPSTRMPLLATHRWMGTPDSGASSGTGAPRTSPPCLREAHPGVLRLPGGGPLHPAQPVLQLLPLHLWV</sequence>
<name>A0A8C7A7F5_NEOVI</name>
<dbReference type="GO" id="GO:0038023">
    <property type="term" value="F:signaling receptor activity"/>
    <property type="evidence" value="ECO:0007669"/>
    <property type="project" value="InterPro"/>
</dbReference>